<dbReference type="AlphaFoldDB" id="A0A2U9IB61"/>
<evidence type="ECO:0000259" key="3">
    <source>
        <dbReference type="PROSITE" id="PS50893"/>
    </source>
</evidence>
<dbReference type="RefSeq" id="WP_110269134.1">
    <property type="nucleotide sequence ID" value="NZ_CP029289.2"/>
</dbReference>
<dbReference type="Pfam" id="PF00005">
    <property type="entry name" value="ABC_tran"/>
    <property type="match status" value="1"/>
</dbReference>
<dbReference type="GO" id="GO:0016887">
    <property type="term" value="F:ATP hydrolysis activity"/>
    <property type="evidence" value="ECO:0007669"/>
    <property type="project" value="InterPro"/>
</dbReference>
<protein>
    <submittedName>
        <fullName evidence="4">ABC transporter</fullName>
    </submittedName>
</protein>
<reference evidence="4 5" key="1">
    <citation type="submission" date="2018-05" db="EMBL/GenBank/DDBJ databases">
        <title>Complete Genome Sequences of Extremely Thermoacidophilic, Metal-Mobilizing Type-Strain Members of the Archaeal Family Sulfolobaceae: Acidianus brierleyi DSM-1651T, Acidianus sulfidivorans DSM-18786T, Metallosphaera hakonensis DSM-7519T, and Metallosphaera prunae DSM-10039T.</title>
        <authorList>
            <person name="Counts J.A."/>
            <person name="Kelly R.M."/>
        </authorList>
    </citation>
    <scope>NUCLEOTIDE SEQUENCE [LARGE SCALE GENOMIC DNA]</scope>
    <source>
        <strain evidence="4 5">DSM 1651</strain>
    </source>
</reference>
<evidence type="ECO:0000256" key="2">
    <source>
        <dbReference type="ARBA" id="ARBA00022840"/>
    </source>
</evidence>
<keyword evidence="5" id="KW-1185">Reference proteome</keyword>
<dbReference type="SMART" id="SM00382">
    <property type="entry name" value="AAA"/>
    <property type="match status" value="1"/>
</dbReference>
<dbReference type="GeneID" id="36830511"/>
<name>A0A2U9IB61_9CREN</name>
<accession>A0A2U9IB61</accession>
<dbReference type="InterPro" id="IPR027417">
    <property type="entry name" value="P-loop_NTPase"/>
</dbReference>
<proteinExistence type="predicted"/>
<dbReference type="InterPro" id="IPR003593">
    <property type="entry name" value="AAA+_ATPase"/>
</dbReference>
<keyword evidence="2" id="KW-0067">ATP-binding</keyword>
<evidence type="ECO:0000313" key="5">
    <source>
        <dbReference type="Proteomes" id="UP000248044"/>
    </source>
</evidence>
<dbReference type="OrthoDB" id="18209at2157"/>
<organism evidence="4 5">
    <name type="scientific">Acidianus brierleyi</name>
    <dbReference type="NCBI Taxonomy" id="41673"/>
    <lineage>
        <taxon>Archaea</taxon>
        <taxon>Thermoproteota</taxon>
        <taxon>Thermoprotei</taxon>
        <taxon>Sulfolobales</taxon>
        <taxon>Sulfolobaceae</taxon>
        <taxon>Acidianus</taxon>
    </lineage>
</organism>
<dbReference type="PANTHER" id="PTHR43850:SF2">
    <property type="entry name" value="ABC TRANSPORTER ATP-BINDING PROTEIN MA_4021-RELATED"/>
    <property type="match status" value="1"/>
</dbReference>
<dbReference type="PANTHER" id="PTHR43850">
    <property type="entry name" value="ABC TRANSPORTER ATP-BINDING PROTEIN MA_4021-RELATED"/>
    <property type="match status" value="1"/>
</dbReference>
<sequence>MIELNNVSIFYGKDKVVKDVNATINEKVILLGPNGSGKSTLLKAIAGIIPYQGHIFIDGKEVSKLRNYTELSTNINEAFSLGVKLKDVIYIYEEIKGINSKLAIGMLSQLGLKDLNKNIYSLSAGQGVIFRTIIALASNSKIILLDEPFENVDIGKRKIIANWIKEYGKEGIIVTHELDMVKIFKDYKANLIFEGKVFGPITAKDILESSIIEGEDQSAILEIEVNKKKYSFVKGEKGYKVENLVTLDRIYNLGE</sequence>
<dbReference type="Proteomes" id="UP000248044">
    <property type="component" value="Chromosome"/>
</dbReference>
<dbReference type="GO" id="GO:0005524">
    <property type="term" value="F:ATP binding"/>
    <property type="evidence" value="ECO:0007669"/>
    <property type="project" value="UniProtKB-KW"/>
</dbReference>
<feature type="domain" description="ABC transporter" evidence="3">
    <location>
        <begin position="2"/>
        <end position="219"/>
    </location>
</feature>
<keyword evidence="1" id="KW-0547">Nucleotide-binding</keyword>
<evidence type="ECO:0000256" key="1">
    <source>
        <dbReference type="ARBA" id="ARBA00022741"/>
    </source>
</evidence>
<dbReference type="EMBL" id="CP029289">
    <property type="protein sequence ID" value="AWR93249.1"/>
    <property type="molecule type" value="Genomic_DNA"/>
</dbReference>
<dbReference type="SUPFAM" id="SSF52540">
    <property type="entry name" value="P-loop containing nucleoside triphosphate hydrolases"/>
    <property type="match status" value="1"/>
</dbReference>
<dbReference type="PROSITE" id="PS50893">
    <property type="entry name" value="ABC_TRANSPORTER_2"/>
    <property type="match status" value="1"/>
</dbReference>
<dbReference type="KEGG" id="abri:DFR85_00105"/>
<evidence type="ECO:0000313" key="4">
    <source>
        <dbReference type="EMBL" id="AWR93249.1"/>
    </source>
</evidence>
<dbReference type="Gene3D" id="3.40.50.300">
    <property type="entry name" value="P-loop containing nucleotide triphosphate hydrolases"/>
    <property type="match status" value="1"/>
</dbReference>
<gene>
    <name evidence="4" type="ORF">DFR85_00105</name>
</gene>
<dbReference type="InterPro" id="IPR003439">
    <property type="entry name" value="ABC_transporter-like_ATP-bd"/>
</dbReference>